<dbReference type="SUPFAM" id="SSF57959">
    <property type="entry name" value="Leucine zipper domain"/>
    <property type="match status" value="1"/>
</dbReference>
<dbReference type="GO" id="GO:0003700">
    <property type="term" value="F:DNA-binding transcription factor activity"/>
    <property type="evidence" value="ECO:0007669"/>
    <property type="project" value="InterPro"/>
</dbReference>
<feature type="compositionally biased region" description="Polar residues" evidence="7">
    <location>
        <begin position="1180"/>
        <end position="1195"/>
    </location>
</feature>
<evidence type="ECO:0000313" key="9">
    <source>
        <dbReference type="EMBL" id="KJA29220.1"/>
    </source>
</evidence>
<keyword evidence="5" id="KW-0131">Cell cycle</keyword>
<name>A0A0D2QC84_HYPSF</name>
<dbReference type="PANTHER" id="PTHR13260:SF0">
    <property type="entry name" value="ANAPHASE-PROMOTING COMPLEX SUBUNIT 4"/>
    <property type="match status" value="1"/>
</dbReference>
<accession>A0A0D2QC84</accession>
<dbReference type="GO" id="GO:0031145">
    <property type="term" value="P:anaphase-promoting complex-dependent catabolic process"/>
    <property type="evidence" value="ECO:0007669"/>
    <property type="project" value="InterPro"/>
</dbReference>
<feature type="compositionally biased region" description="Polar residues" evidence="7">
    <location>
        <begin position="989"/>
        <end position="998"/>
    </location>
</feature>
<evidence type="ECO:0000256" key="7">
    <source>
        <dbReference type="SAM" id="MobiDB-lite"/>
    </source>
</evidence>
<keyword evidence="6" id="KW-0175">Coiled coil</keyword>
<dbReference type="Gene3D" id="1.20.5.170">
    <property type="match status" value="1"/>
</dbReference>
<feature type="compositionally biased region" description="Low complexity" evidence="7">
    <location>
        <begin position="968"/>
        <end position="982"/>
    </location>
</feature>
<evidence type="ECO:0000256" key="1">
    <source>
        <dbReference type="ARBA" id="ARBA00016067"/>
    </source>
</evidence>
<evidence type="ECO:0000256" key="6">
    <source>
        <dbReference type="SAM" id="Coils"/>
    </source>
</evidence>
<evidence type="ECO:0000256" key="2">
    <source>
        <dbReference type="ARBA" id="ARBA00022618"/>
    </source>
</evidence>
<dbReference type="GO" id="GO:0070979">
    <property type="term" value="P:protein K11-linked ubiquitination"/>
    <property type="evidence" value="ECO:0007669"/>
    <property type="project" value="TreeGrafter"/>
</dbReference>
<feature type="compositionally biased region" description="Low complexity" evidence="7">
    <location>
        <begin position="1095"/>
        <end position="1111"/>
    </location>
</feature>
<dbReference type="STRING" id="945553.A0A0D2QC84"/>
<dbReference type="OrthoDB" id="10259843at2759"/>
<dbReference type="InterPro" id="IPR011044">
    <property type="entry name" value="Quino_amine_DH_bsu"/>
</dbReference>
<dbReference type="InterPro" id="IPR004827">
    <property type="entry name" value="bZIP"/>
</dbReference>
<evidence type="ECO:0000259" key="8">
    <source>
        <dbReference type="PROSITE" id="PS00036"/>
    </source>
</evidence>
<dbReference type="SMART" id="SM00338">
    <property type="entry name" value="BRLZ"/>
    <property type="match status" value="1"/>
</dbReference>
<feature type="region of interest" description="Disordered" evidence="7">
    <location>
        <begin position="1266"/>
        <end position="1293"/>
    </location>
</feature>
<feature type="region of interest" description="Disordered" evidence="7">
    <location>
        <begin position="1014"/>
        <end position="1043"/>
    </location>
</feature>
<dbReference type="PANTHER" id="PTHR13260">
    <property type="entry name" value="ANAPHASE PROMOTING COMPLEX SUBUNIT 4 APC4"/>
    <property type="match status" value="1"/>
</dbReference>
<feature type="region of interest" description="Disordered" evidence="7">
    <location>
        <begin position="966"/>
        <end position="1000"/>
    </location>
</feature>
<dbReference type="Proteomes" id="UP000054270">
    <property type="component" value="Unassembled WGS sequence"/>
</dbReference>
<dbReference type="OMA" id="ACCPDKD"/>
<dbReference type="SUPFAM" id="SSF50969">
    <property type="entry name" value="YVTN repeat-like/Quinoprotein amine dehydrogenase"/>
    <property type="match status" value="1"/>
</dbReference>
<feature type="domain" description="BZIP" evidence="8">
    <location>
        <begin position="839"/>
        <end position="853"/>
    </location>
</feature>
<dbReference type="Pfam" id="PF12894">
    <property type="entry name" value="ANAPC4_WD40"/>
    <property type="match status" value="1"/>
</dbReference>
<sequence length="1293" mass="141905">MATNSFSSLANVHLNLPARLVASSCCPDKDLIVLFSRLGGTDRMSLWSSNQGNRIWEVDVGGGDCHATGIAWSPDGQSIAIMQDPPAVSLHSLQDGRLFLTLTTEAGRISRSEESKSRLTGIWWFRHEVNYRANSNIPDIFKRNDIITGSVHSVLKFLPLLDNLQEDTDKVTATDLFAFQGSHTLKSHKTSIPNIIAKWPTLTSDLAAASINASSRGKTSFENANLNDIDRSNLNSVLLVADDAGSLFTYLDGTYPLGVISIGVNTMVSCILKHPQRPVFFGSPHVKHDGTSHTSLNPIRIEVPLLAQRKSRDLAKLSSTARELTWYVMRVVKEMRNSWYGSESNTGARDLGPKWVQMFEAKQKEDFGEEEVNPILDLTCLLTTGRASDSLTDFLGSGEQMSERGIQKWESTVSDALIKLRDSGEKRIAPALQRLHLVMDEILGWSNLPHFALFELSADAIKSCLDLASNGIIIANWISAAARTELSRFREFISWLRFEVNNVNNAETNIPRHDMLEVNNYFMSGLTSSCLDKWFAGPTPHFKRADLGISEYNHDTLKEALDTAFKIAEDPAQMAWQTTAPRRDISNLDRNIEVLSLDLASCCERVFHHAAGATSRSAVVSFDPMLPRDAKSERIPSSEGSTTFPFRERAVLNEDGDFVQHLAVHLPAISSSTLLIAKLRFRVGMPEAPSEIGIALLECYLPEEEDEAARSNLSLLDADFFDDECVVIVYRLQERETFIATLNYKDIGYQNLLDDGFARASARQDLMQDALDLWKNGQIFVVQNAISRRRALGGCKTGGVSLAMNGRVGRRVVGVVDSAGTTTQSAPPLPPTMSDVVLRKKKNADAQAAFRARRANYIATLEETVTTLESVVIQLQESCRESRHEAADLRQENLRLRFEQREREKQWQTFVHARKTDTDDLPPPPLSSPFLGHIQPNALSPTILGPHAYPSGLAYRGDSVVCQTPYPSSSSSGSNFTSQPSSIPFEGSSDGTSGSTIHRSGRYAPYTYPVHGANRGHRYGLSNGEPVPSSHSQSPSYVASPSLTSSDMSVYSARFSGGEEQKAALNSVLDSAPYVFPNGDRFHQTIGDSVPNSRSISPMTTSTPNSSTSMSLTSSFPYTFPESSTGQDRSDFDYRRHSLPHCPEVTLHGGTADISHTGQTPDALRYAMRRRTDAGADHQQIMSPNENGSQGSSDGDQPFNGTRPEPRRHTISSHSGSPSPGPAPISCTVAVIKAQAFGALRRTRAKTKKTSEGAARVTKGVLESRGIGIDGSGLEAQPNRPLVENDYDHKEAL</sequence>
<keyword evidence="3" id="KW-0498">Mitosis</keyword>
<feature type="compositionally biased region" description="Polar residues" evidence="7">
    <location>
        <begin position="1029"/>
        <end position="1043"/>
    </location>
</feature>
<evidence type="ECO:0000256" key="5">
    <source>
        <dbReference type="ARBA" id="ARBA00023306"/>
    </source>
</evidence>
<keyword evidence="10" id="KW-1185">Reference proteome</keyword>
<evidence type="ECO:0000256" key="3">
    <source>
        <dbReference type="ARBA" id="ARBA00022776"/>
    </source>
</evidence>
<feature type="coiled-coil region" evidence="6">
    <location>
        <begin position="858"/>
        <end position="892"/>
    </location>
</feature>
<evidence type="ECO:0000313" key="10">
    <source>
        <dbReference type="Proteomes" id="UP000054270"/>
    </source>
</evidence>
<feature type="region of interest" description="Disordered" evidence="7">
    <location>
        <begin position="1172"/>
        <end position="1225"/>
    </location>
</feature>
<dbReference type="GO" id="GO:0051301">
    <property type="term" value="P:cell division"/>
    <property type="evidence" value="ECO:0007669"/>
    <property type="project" value="UniProtKB-KW"/>
</dbReference>
<protein>
    <recommendedName>
        <fullName evidence="1">Anaphase-promoting complex subunit 4</fullName>
    </recommendedName>
</protein>
<dbReference type="Pfam" id="PF12896">
    <property type="entry name" value="ANAPC4"/>
    <property type="match status" value="1"/>
</dbReference>
<proteinExistence type="predicted"/>
<dbReference type="Gene3D" id="2.130.10.10">
    <property type="entry name" value="YVTN repeat-like/Quinoprotein amine dehydrogenase"/>
    <property type="match status" value="1"/>
</dbReference>
<dbReference type="InterPro" id="IPR024789">
    <property type="entry name" value="APC4"/>
</dbReference>
<dbReference type="GO" id="GO:0034399">
    <property type="term" value="C:nuclear periphery"/>
    <property type="evidence" value="ECO:0007669"/>
    <property type="project" value="TreeGrafter"/>
</dbReference>
<organism evidence="9 10">
    <name type="scientific">Hypholoma sublateritium (strain FD-334 SS-4)</name>
    <dbReference type="NCBI Taxonomy" id="945553"/>
    <lineage>
        <taxon>Eukaryota</taxon>
        <taxon>Fungi</taxon>
        <taxon>Dikarya</taxon>
        <taxon>Basidiomycota</taxon>
        <taxon>Agaricomycotina</taxon>
        <taxon>Agaricomycetes</taxon>
        <taxon>Agaricomycetidae</taxon>
        <taxon>Agaricales</taxon>
        <taxon>Agaricineae</taxon>
        <taxon>Strophariaceae</taxon>
        <taxon>Hypholoma</taxon>
    </lineage>
</organism>
<dbReference type="InterPro" id="IPR024790">
    <property type="entry name" value="APC4_long_dom"/>
</dbReference>
<dbReference type="EMBL" id="KN817519">
    <property type="protein sequence ID" value="KJA29220.1"/>
    <property type="molecule type" value="Genomic_DNA"/>
</dbReference>
<dbReference type="InterPro" id="IPR046347">
    <property type="entry name" value="bZIP_sf"/>
</dbReference>
<keyword evidence="2" id="KW-0132">Cell division</keyword>
<gene>
    <name evidence="9" type="ORF">HYPSUDRAFT_175957</name>
</gene>
<evidence type="ECO:0000256" key="4">
    <source>
        <dbReference type="ARBA" id="ARBA00022786"/>
    </source>
</evidence>
<dbReference type="PROSITE" id="PS00036">
    <property type="entry name" value="BZIP_BASIC"/>
    <property type="match status" value="1"/>
</dbReference>
<reference evidence="10" key="1">
    <citation type="submission" date="2014-04" db="EMBL/GenBank/DDBJ databases">
        <title>Evolutionary Origins and Diversification of the Mycorrhizal Mutualists.</title>
        <authorList>
            <consortium name="DOE Joint Genome Institute"/>
            <consortium name="Mycorrhizal Genomics Consortium"/>
            <person name="Kohler A."/>
            <person name="Kuo A."/>
            <person name="Nagy L.G."/>
            <person name="Floudas D."/>
            <person name="Copeland A."/>
            <person name="Barry K.W."/>
            <person name="Cichocki N."/>
            <person name="Veneault-Fourrey C."/>
            <person name="LaButti K."/>
            <person name="Lindquist E.A."/>
            <person name="Lipzen A."/>
            <person name="Lundell T."/>
            <person name="Morin E."/>
            <person name="Murat C."/>
            <person name="Riley R."/>
            <person name="Ohm R."/>
            <person name="Sun H."/>
            <person name="Tunlid A."/>
            <person name="Henrissat B."/>
            <person name="Grigoriev I.V."/>
            <person name="Hibbett D.S."/>
            <person name="Martin F."/>
        </authorList>
    </citation>
    <scope>NUCLEOTIDE SEQUENCE [LARGE SCALE GENOMIC DNA]</scope>
    <source>
        <strain evidence="10">FD-334 SS-4</strain>
    </source>
</reference>
<dbReference type="InterPro" id="IPR015943">
    <property type="entry name" value="WD40/YVTN_repeat-like_dom_sf"/>
</dbReference>
<dbReference type="GO" id="GO:0005680">
    <property type="term" value="C:anaphase-promoting complex"/>
    <property type="evidence" value="ECO:0007669"/>
    <property type="project" value="InterPro"/>
</dbReference>
<dbReference type="InterPro" id="IPR024977">
    <property type="entry name" value="Apc4-like_WD40_dom"/>
</dbReference>
<feature type="region of interest" description="Disordered" evidence="7">
    <location>
        <begin position="1087"/>
        <end position="1111"/>
    </location>
</feature>
<keyword evidence="4" id="KW-0833">Ubl conjugation pathway</keyword>